<dbReference type="EMBL" id="LYOS01000001">
    <property type="protein sequence ID" value="OFV68528.1"/>
    <property type="molecule type" value="Genomic_DNA"/>
</dbReference>
<sequence length="126" mass="13956">MTFFERFRDKRSFDYKQCLVIRTDLKLSKGKTAVQASHASILAYERAPKSLRKKWMQEGQKKVALAVPGVKELYLLKEQADKLGVASALVVDAGLTEIPPGTVTALGLGPDKQEILDKITGKLKLL</sequence>
<comment type="function">
    <text evidence="1">The natural substrate for this enzyme may be peptidyl-tRNAs which drop off the ribosome during protein synthesis.</text>
</comment>
<evidence type="ECO:0000256" key="3">
    <source>
        <dbReference type="ARBA" id="ARBA00022801"/>
    </source>
</evidence>
<dbReference type="EC" id="3.1.1.29" evidence="2"/>
<dbReference type="PANTHER" id="PTHR12649:SF11">
    <property type="entry name" value="PEPTIDYL-TRNA HYDROLASE 2, MITOCHONDRIAL"/>
    <property type="match status" value="1"/>
</dbReference>
<evidence type="ECO:0000256" key="5">
    <source>
        <dbReference type="ARBA" id="ARBA00048707"/>
    </source>
</evidence>
<dbReference type="SUPFAM" id="SSF102462">
    <property type="entry name" value="Peptidyl-tRNA hydrolase II"/>
    <property type="match status" value="1"/>
</dbReference>
<comment type="catalytic activity">
    <reaction evidence="5">
        <text>an N-acyl-L-alpha-aminoacyl-tRNA + H2O = an N-acyl-L-amino acid + a tRNA + H(+)</text>
        <dbReference type="Rhea" id="RHEA:54448"/>
        <dbReference type="Rhea" id="RHEA-COMP:10123"/>
        <dbReference type="Rhea" id="RHEA-COMP:13883"/>
        <dbReference type="ChEBI" id="CHEBI:15377"/>
        <dbReference type="ChEBI" id="CHEBI:15378"/>
        <dbReference type="ChEBI" id="CHEBI:59874"/>
        <dbReference type="ChEBI" id="CHEBI:78442"/>
        <dbReference type="ChEBI" id="CHEBI:138191"/>
        <dbReference type="EC" id="3.1.1.29"/>
    </reaction>
</comment>
<dbReference type="PATRIC" id="fig|1838285.3.peg.208"/>
<accession>A0A1F2PBC2</accession>
<dbReference type="InterPro" id="IPR023476">
    <property type="entry name" value="Pep_tRNA_hydro_II_dom_sf"/>
</dbReference>
<dbReference type="PANTHER" id="PTHR12649">
    <property type="entry name" value="PEPTIDYL-TRNA HYDROLASE 2"/>
    <property type="match status" value="1"/>
</dbReference>
<comment type="similarity">
    <text evidence="4">Belongs to the PTH2 family.</text>
</comment>
<name>A0A1F2PBC2_9EURY</name>
<evidence type="ECO:0000256" key="2">
    <source>
        <dbReference type="ARBA" id="ARBA00013260"/>
    </source>
</evidence>
<organism evidence="7 8">
    <name type="scientific">Candidatus Syntropharchaeum caldarium</name>
    <dbReference type="NCBI Taxonomy" id="1838285"/>
    <lineage>
        <taxon>Archaea</taxon>
        <taxon>Methanobacteriati</taxon>
        <taxon>Methanobacteriota</taxon>
        <taxon>Stenosarchaea group</taxon>
        <taxon>Methanomicrobia</taxon>
        <taxon>Methanosarcinales</taxon>
        <taxon>ANME-2 cluster</taxon>
        <taxon>Candidatus Syntropharchaeum</taxon>
    </lineage>
</organism>
<dbReference type="GO" id="GO:0004045">
    <property type="term" value="F:peptidyl-tRNA hydrolase activity"/>
    <property type="evidence" value="ECO:0007669"/>
    <property type="project" value="UniProtKB-EC"/>
</dbReference>
<dbReference type="AlphaFoldDB" id="A0A1F2PBC2"/>
<dbReference type="FunFam" id="3.40.1490.10:FF:000001">
    <property type="entry name" value="Peptidyl-tRNA hydrolase 2"/>
    <property type="match status" value="1"/>
</dbReference>
<dbReference type="NCBIfam" id="TIGR00283">
    <property type="entry name" value="arch_pth2"/>
    <property type="match status" value="1"/>
</dbReference>
<dbReference type="GO" id="GO:0005829">
    <property type="term" value="C:cytosol"/>
    <property type="evidence" value="ECO:0007669"/>
    <property type="project" value="TreeGrafter"/>
</dbReference>
<dbReference type="InterPro" id="IPR002833">
    <property type="entry name" value="PTH2"/>
</dbReference>
<dbReference type="Pfam" id="PF01981">
    <property type="entry name" value="PTH2"/>
    <property type="match status" value="1"/>
</dbReference>
<evidence type="ECO:0000256" key="4">
    <source>
        <dbReference type="ARBA" id="ARBA00038050"/>
    </source>
</evidence>
<dbReference type="Proteomes" id="UP000186940">
    <property type="component" value="Unassembled WGS sequence"/>
</dbReference>
<gene>
    <name evidence="7" type="ORF">SCAL_000204</name>
</gene>
<proteinExistence type="inferred from homology"/>
<dbReference type="NCBIfam" id="NF003314">
    <property type="entry name" value="PRK04322.1"/>
    <property type="match status" value="1"/>
</dbReference>
<dbReference type="Gene3D" id="3.40.1490.10">
    <property type="entry name" value="Bit1"/>
    <property type="match status" value="1"/>
</dbReference>
<evidence type="ECO:0000256" key="1">
    <source>
        <dbReference type="ARBA" id="ARBA00003043"/>
    </source>
</evidence>
<protein>
    <recommendedName>
        <fullName evidence="6">Peptidyl-tRNA hydrolase</fullName>
        <ecNumber evidence="2">3.1.1.29</ecNumber>
    </recommendedName>
</protein>
<dbReference type="STRING" id="1838285.SCAL_000204"/>
<evidence type="ECO:0000313" key="8">
    <source>
        <dbReference type="Proteomes" id="UP000186940"/>
    </source>
</evidence>
<evidence type="ECO:0000313" key="7">
    <source>
        <dbReference type="EMBL" id="OFV68528.1"/>
    </source>
</evidence>
<evidence type="ECO:0000256" key="6">
    <source>
        <dbReference type="ARBA" id="ARBA00050038"/>
    </source>
</evidence>
<reference evidence="7" key="1">
    <citation type="submission" date="2016-05" db="EMBL/GenBank/DDBJ databases">
        <title>Microbial consortia oxidize butane by reversing methanogenesis.</title>
        <authorList>
            <person name="Laso-Perez R."/>
            <person name="Richter M."/>
            <person name="Wegener G."/>
            <person name="Musat F."/>
        </authorList>
    </citation>
    <scope>NUCLEOTIDE SEQUENCE [LARGE SCALE GENOMIC DNA]</scope>
    <source>
        <strain evidence="7">BOX2</strain>
    </source>
</reference>
<dbReference type="CDD" id="cd02430">
    <property type="entry name" value="PTH2"/>
    <property type="match status" value="1"/>
</dbReference>
<keyword evidence="8" id="KW-1185">Reference proteome</keyword>
<comment type="caution">
    <text evidence="7">The sequence shown here is derived from an EMBL/GenBank/DDBJ whole genome shotgun (WGS) entry which is preliminary data.</text>
</comment>
<keyword evidence="3 7" id="KW-0378">Hydrolase</keyword>